<keyword evidence="5" id="KW-1185">Reference proteome</keyword>
<comment type="caution">
    <text evidence="4">The sequence shown here is derived from an EMBL/GenBank/DDBJ whole genome shotgun (WGS) entry which is preliminary data.</text>
</comment>
<name>A0A409W3F7_9AGAR</name>
<dbReference type="PROSITE" id="PS51797">
    <property type="entry name" value="TCTP_3"/>
    <property type="match status" value="1"/>
</dbReference>
<dbReference type="GO" id="GO:0005737">
    <property type="term" value="C:cytoplasm"/>
    <property type="evidence" value="ECO:0007669"/>
    <property type="project" value="TreeGrafter"/>
</dbReference>
<dbReference type="AlphaFoldDB" id="A0A409W3F7"/>
<organism evidence="4 5">
    <name type="scientific">Panaeolus cyanescens</name>
    <dbReference type="NCBI Taxonomy" id="181874"/>
    <lineage>
        <taxon>Eukaryota</taxon>
        <taxon>Fungi</taxon>
        <taxon>Dikarya</taxon>
        <taxon>Basidiomycota</taxon>
        <taxon>Agaricomycotina</taxon>
        <taxon>Agaricomycetes</taxon>
        <taxon>Agaricomycetidae</taxon>
        <taxon>Agaricales</taxon>
        <taxon>Agaricineae</taxon>
        <taxon>Galeropsidaceae</taxon>
        <taxon>Panaeolus</taxon>
    </lineage>
</organism>
<dbReference type="PRINTS" id="PR01653">
    <property type="entry name" value="TCTPROTEIN"/>
</dbReference>
<dbReference type="PANTHER" id="PTHR11991:SF0">
    <property type="entry name" value="TRANSLATIONALLY-CONTROLLED TUMOR PROTEIN"/>
    <property type="match status" value="1"/>
</dbReference>
<dbReference type="InterPro" id="IPR034737">
    <property type="entry name" value="TCTP"/>
</dbReference>
<comment type="similarity">
    <text evidence="2">Belongs to the TCTP family.</text>
</comment>
<dbReference type="FunCoup" id="A0A409W3F7">
    <property type="interactions" value="488"/>
</dbReference>
<dbReference type="InParanoid" id="A0A409W3F7"/>
<evidence type="ECO:0000256" key="2">
    <source>
        <dbReference type="PROSITE-ProRule" id="PRU01133"/>
    </source>
</evidence>
<proteinExistence type="inferred from homology"/>
<dbReference type="InterPro" id="IPR011057">
    <property type="entry name" value="Mss4-like_sf"/>
</dbReference>
<dbReference type="Proteomes" id="UP000284842">
    <property type="component" value="Unassembled WGS sequence"/>
</dbReference>
<reference evidence="4 5" key="1">
    <citation type="journal article" date="2018" name="Evol. Lett.">
        <title>Horizontal gene cluster transfer increased hallucinogenic mushroom diversity.</title>
        <authorList>
            <person name="Reynolds H.T."/>
            <person name="Vijayakumar V."/>
            <person name="Gluck-Thaler E."/>
            <person name="Korotkin H.B."/>
            <person name="Matheny P.B."/>
            <person name="Slot J.C."/>
        </authorList>
    </citation>
    <scope>NUCLEOTIDE SEQUENCE [LARGE SCALE GENOMIC DNA]</scope>
    <source>
        <strain evidence="4 5">2629</strain>
    </source>
</reference>
<evidence type="ECO:0000313" key="5">
    <source>
        <dbReference type="Proteomes" id="UP000284842"/>
    </source>
</evidence>
<dbReference type="InterPro" id="IPR018103">
    <property type="entry name" value="Translation_control_tumour_CS"/>
</dbReference>
<dbReference type="Pfam" id="PF00838">
    <property type="entry name" value="TCTP"/>
    <property type="match status" value="1"/>
</dbReference>
<dbReference type="InterPro" id="IPR018105">
    <property type="entry name" value="Translational_control_tumour_p"/>
</dbReference>
<sequence length="152" mass="17752">MVVYKDILTGDEMFSDAFPVKLVDDIVYEVDCAMIKVKDRSEDGLEEGIQIFIDVIHSFRLQRTEFDQKTDLYYLQSYARVVKNRLPADRQLAFTKGVQTFVKKIIPNFKDYHFYTGESRDNEGLVALLNYREDGVTPYLTFWKDGLEEVTP</sequence>
<protein>
    <recommendedName>
        <fullName evidence="1">Translationally-controlled tumor protein homolog</fullName>
    </recommendedName>
</protein>
<dbReference type="GO" id="GO:0005509">
    <property type="term" value="F:calcium ion binding"/>
    <property type="evidence" value="ECO:0007669"/>
    <property type="project" value="TreeGrafter"/>
</dbReference>
<feature type="domain" description="TCTP" evidence="3">
    <location>
        <begin position="1"/>
        <end position="152"/>
    </location>
</feature>
<dbReference type="OrthoDB" id="10248936at2759"/>
<evidence type="ECO:0000256" key="1">
    <source>
        <dbReference type="ARBA" id="ARBA00014759"/>
    </source>
</evidence>
<dbReference type="EMBL" id="NHTK01005838">
    <property type="protein sequence ID" value="PPQ73049.1"/>
    <property type="molecule type" value="Genomic_DNA"/>
</dbReference>
<accession>A0A409W3F7</accession>
<dbReference type="Gene3D" id="2.170.150.10">
    <property type="entry name" value="Metal Binding Protein, Guanine Nucleotide Exchange Factor, Chain A"/>
    <property type="match status" value="1"/>
</dbReference>
<evidence type="ECO:0000259" key="3">
    <source>
        <dbReference type="PROSITE" id="PS51797"/>
    </source>
</evidence>
<gene>
    <name evidence="4" type="ORF">CVT24_001627</name>
</gene>
<dbReference type="STRING" id="181874.A0A409W3F7"/>
<evidence type="ECO:0000313" key="4">
    <source>
        <dbReference type="EMBL" id="PPQ73049.1"/>
    </source>
</evidence>
<dbReference type="PROSITE" id="PS01003">
    <property type="entry name" value="TCTP_2"/>
    <property type="match status" value="1"/>
</dbReference>
<dbReference type="InterPro" id="IPR011323">
    <property type="entry name" value="Mss4/transl-control_tumour"/>
</dbReference>
<dbReference type="SUPFAM" id="SSF51316">
    <property type="entry name" value="Mss4-like"/>
    <property type="match status" value="1"/>
</dbReference>
<dbReference type="PANTHER" id="PTHR11991">
    <property type="entry name" value="TRANSLATIONALLY CONTROLLED TUMOR PROTEIN-RELATED"/>
    <property type="match status" value="1"/>
</dbReference>